<dbReference type="InterPro" id="IPR027417">
    <property type="entry name" value="P-loop_NTPase"/>
</dbReference>
<comment type="caution">
    <text evidence="3">The sequence shown here is derived from an EMBL/GenBank/DDBJ whole genome shotgun (WGS) entry which is preliminary data.</text>
</comment>
<protein>
    <recommendedName>
        <fullName evidence="2">Septin-type G domain-containing protein</fullName>
    </recommendedName>
</protein>
<evidence type="ECO:0000256" key="1">
    <source>
        <dbReference type="SAM" id="MobiDB-lite"/>
    </source>
</evidence>
<dbReference type="PROSITE" id="PS51719">
    <property type="entry name" value="G_SEPTIN"/>
    <property type="match status" value="1"/>
</dbReference>
<reference evidence="3 4" key="1">
    <citation type="submission" date="2017-06" db="EMBL/GenBank/DDBJ databases">
        <title>Ant-infecting Ophiocordyceps genomes reveal a high diversity of potential behavioral manipulation genes and a possible major role for enterotoxins.</title>
        <authorList>
            <person name="De Bekker C."/>
            <person name="Evans H.C."/>
            <person name="Brachmann A."/>
            <person name="Hughes D.P."/>
        </authorList>
    </citation>
    <scope>NUCLEOTIDE SEQUENCE [LARGE SCALE GENOMIC DNA]</scope>
    <source>
        <strain evidence="3 4">1348a</strain>
    </source>
</reference>
<feature type="domain" description="Septin-type G" evidence="2">
    <location>
        <begin position="164"/>
        <end position="438"/>
    </location>
</feature>
<evidence type="ECO:0000313" key="3">
    <source>
        <dbReference type="EMBL" id="PHH73923.1"/>
    </source>
</evidence>
<feature type="region of interest" description="Disordered" evidence="1">
    <location>
        <begin position="52"/>
        <end position="83"/>
    </location>
</feature>
<dbReference type="InterPro" id="IPR030379">
    <property type="entry name" value="G_SEPTIN_dom"/>
</dbReference>
<dbReference type="OrthoDB" id="4925351at2759"/>
<evidence type="ECO:0000313" key="4">
    <source>
        <dbReference type="Proteomes" id="UP000224854"/>
    </source>
</evidence>
<accession>A0A2C5Z243</accession>
<dbReference type="Gene3D" id="3.40.50.300">
    <property type="entry name" value="P-loop containing nucleotide triphosphate hydrolases"/>
    <property type="match status" value="1"/>
</dbReference>
<gene>
    <name evidence="3" type="ORF">CDD82_5196</name>
</gene>
<evidence type="ECO:0000259" key="2">
    <source>
        <dbReference type="PROSITE" id="PS51719"/>
    </source>
</evidence>
<proteinExistence type="predicted"/>
<dbReference type="GO" id="GO:0005525">
    <property type="term" value="F:GTP binding"/>
    <property type="evidence" value="ECO:0007669"/>
    <property type="project" value="InterPro"/>
</dbReference>
<dbReference type="AlphaFoldDB" id="A0A2C5Z243"/>
<organism evidence="3 4">
    <name type="scientific">Ophiocordyceps australis</name>
    <dbReference type="NCBI Taxonomy" id="1399860"/>
    <lineage>
        <taxon>Eukaryota</taxon>
        <taxon>Fungi</taxon>
        <taxon>Dikarya</taxon>
        <taxon>Ascomycota</taxon>
        <taxon>Pezizomycotina</taxon>
        <taxon>Sordariomycetes</taxon>
        <taxon>Hypocreomycetidae</taxon>
        <taxon>Hypocreales</taxon>
        <taxon>Ophiocordycipitaceae</taxon>
        <taxon>Ophiocordyceps</taxon>
    </lineage>
</organism>
<feature type="compositionally biased region" description="Polar residues" evidence="1">
    <location>
        <begin position="52"/>
        <end position="61"/>
    </location>
</feature>
<dbReference type="EMBL" id="NJEU01000468">
    <property type="protein sequence ID" value="PHH73923.1"/>
    <property type="molecule type" value="Genomic_DNA"/>
</dbReference>
<dbReference type="Proteomes" id="UP000224854">
    <property type="component" value="Unassembled WGS sequence"/>
</dbReference>
<keyword evidence="4" id="KW-1185">Reference proteome</keyword>
<sequence>MRSLHAHASRPPGLVDATCSEGDIIDGVRPLLRPPSAPFHCFITTEADLDSSQHPASSMATESRFHKPPASPHTEHDGLFNMSRPATPLTAGTNSLSTPGSPANLSCLSSSEEPVSISALLSESFLPQSTLLGTPSTASNAALQLVMPSLTVPRRRPFTHVGRSLGKLRLLVAGQTGIGKTRLILSIAQACPHIVYIDPVSLAGTERVVDVYASSRSRPWWQAHHDADVHMLRRKSCLVSDDILDKNICFADCPSPQHHSESAINYVESKLLPLCGKSMQDSDLHALISGGSEPIVDVVLYLLSRDGPNPADLEYIKSLQSLTNVIPLLSRADEINSQDLAHSKNAVAAALTELDLFSFTNADTDTMIPNIYAVSSATHADDDMMDATILMSSGYVQPLVPTDLDGLVAQIFSVDGGSLLRHSAAAKAVEWRRRRLTPQSALVCRHFASGGALKVCARV</sequence>
<name>A0A2C5Z243_9HYPO</name>